<dbReference type="SUPFAM" id="SSF50129">
    <property type="entry name" value="GroES-like"/>
    <property type="match status" value="1"/>
</dbReference>
<keyword evidence="3 7" id="KW-0479">Metal-binding</keyword>
<feature type="region of interest" description="Disordered" evidence="8">
    <location>
        <begin position="1"/>
        <end position="26"/>
    </location>
</feature>
<evidence type="ECO:0000256" key="4">
    <source>
        <dbReference type="ARBA" id="ARBA00022833"/>
    </source>
</evidence>
<evidence type="ECO:0000256" key="7">
    <source>
        <dbReference type="RuleBase" id="RU361277"/>
    </source>
</evidence>
<comment type="cofactor">
    <cofactor evidence="1 7">
        <name>Zn(2+)</name>
        <dbReference type="ChEBI" id="CHEBI:29105"/>
    </cofactor>
</comment>
<dbReference type="InterPro" id="IPR013154">
    <property type="entry name" value="ADH-like_N"/>
</dbReference>
<dbReference type="InterPro" id="IPR011032">
    <property type="entry name" value="GroES-like_sf"/>
</dbReference>
<evidence type="ECO:0000256" key="1">
    <source>
        <dbReference type="ARBA" id="ARBA00001947"/>
    </source>
</evidence>
<evidence type="ECO:0000256" key="2">
    <source>
        <dbReference type="ARBA" id="ARBA00008072"/>
    </source>
</evidence>
<dbReference type="Gene3D" id="3.40.50.720">
    <property type="entry name" value="NAD(P)-binding Rossmann-like Domain"/>
    <property type="match status" value="1"/>
</dbReference>
<dbReference type="PANTHER" id="PTHR42940">
    <property type="entry name" value="ALCOHOL DEHYDROGENASE 1-RELATED"/>
    <property type="match status" value="1"/>
</dbReference>
<dbReference type="PROSITE" id="PS00059">
    <property type="entry name" value="ADH_ZINC"/>
    <property type="match status" value="1"/>
</dbReference>
<evidence type="ECO:0000256" key="5">
    <source>
        <dbReference type="ARBA" id="ARBA00023002"/>
    </source>
</evidence>
<protein>
    <recommendedName>
        <fullName evidence="9">Enoyl reductase (ER) domain-containing protein</fullName>
    </recommendedName>
</protein>
<comment type="caution">
    <text evidence="10">The sequence shown here is derived from an EMBL/GenBank/DDBJ whole genome shotgun (WGS) entry which is preliminary data.</text>
</comment>
<dbReference type="GO" id="GO:0005737">
    <property type="term" value="C:cytoplasm"/>
    <property type="evidence" value="ECO:0007669"/>
    <property type="project" value="TreeGrafter"/>
</dbReference>
<evidence type="ECO:0000313" key="10">
    <source>
        <dbReference type="EMBL" id="RSM13504.1"/>
    </source>
</evidence>
<dbReference type="SUPFAM" id="SSF51735">
    <property type="entry name" value="NAD(P)-binding Rossmann-fold domains"/>
    <property type="match status" value="1"/>
</dbReference>
<evidence type="ECO:0000256" key="8">
    <source>
        <dbReference type="SAM" id="MobiDB-lite"/>
    </source>
</evidence>
<gene>
    <name evidence="10" type="ORF">CDV31_005802</name>
</gene>
<dbReference type="GO" id="GO:0008270">
    <property type="term" value="F:zinc ion binding"/>
    <property type="evidence" value="ECO:0007669"/>
    <property type="project" value="InterPro"/>
</dbReference>
<keyword evidence="6" id="KW-0520">NAD</keyword>
<evidence type="ECO:0000313" key="11">
    <source>
        <dbReference type="Proteomes" id="UP000288429"/>
    </source>
</evidence>
<reference evidence="10 11" key="1">
    <citation type="submission" date="2017-06" db="EMBL/GenBank/DDBJ databases">
        <title>Cmopartive genomic analysis of Ambrosia Fusariam Clade fungi.</title>
        <authorList>
            <person name="Stajich J.E."/>
            <person name="Carrillo J."/>
            <person name="Kijimoto T."/>
            <person name="Eskalen A."/>
            <person name="O'Donnell K."/>
            <person name="Kasson M."/>
        </authorList>
    </citation>
    <scope>NUCLEOTIDE SEQUENCE [LARGE SCALE GENOMIC DNA]</scope>
    <source>
        <strain evidence="10 11">NRRL 20438</strain>
    </source>
</reference>
<evidence type="ECO:0000256" key="6">
    <source>
        <dbReference type="ARBA" id="ARBA00023027"/>
    </source>
</evidence>
<proteinExistence type="inferred from homology"/>
<dbReference type="Gene3D" id="3.90.180.10">
    <property type="entry name" value="Medium-chain alcohol dehydrogenases, catalytic domain"/>
    <property type="match status" value="1"/>
</dbReference>
<dbReference type="CDD" id="cd08297">
    <property type="entry name" value="CAD3"/>
    <property type="match status" value="1"/>
</dbReference>
<accession>A0A428UGX1</accession>
<dbReference type="PANTHER" id="PTHR42940:SF8">
    <property type="entry name" value="VACUOLAR PROTEIN SORTING-ASSOCIATED PROTEIN 11"/>
    <property type="match status" value="1"/>
</dbReference>
<dbReference type="FunFam" id="3.40.50.720:FF:000039">
    <property type="entry name" value="Alcohol dehydrogenase AdhP"/>
    <property type="match status" value="1"/>
</dbReference>
<sequence>MASLRNNGSDKRRPRHFPSVTIENTKASTEDKLHNPANLVDRLPRKQGGLSALDRGINGDASKVWGILMTVTQEPLHKAAVVVRSDSSFRFEVRSVPIPQPKPWEILVKLSVTGVCGTDMGLAAGHLGPSCDILGHEGVGRVVRIGDGVDPSIVKTGDRVGIAWVRDVCGKCSCCREPGGETRCQEHQNSGRNWDGTFAEHCVVPSRYVLVLPEDPALPDELIAPVLCGGVTAYKAVKTCGAVPGEWVAVVGAAGGVGGLAVQYAKAMGYQVAAVDVGPSKEACLKAGADAYFDATDPNIVAALKKLTPDEDGAKGVVVTANSGKAYQTALDLVAVFGTLVCVGIPPPDQPLTIHPIKIMDRGIRIIGTLVGTRTDTLEALEFVRRGAVKPVVNLVAFDQLNDTTSKFGSTTGKFVAQF</sequence>
<feature type="domain" description="Enoyl reductase (ER)" evidence="9">
    <location>
        <begin position="84"/>
        <end position="417"/>
    </location>
</feature>
<dbReference type="InterPro" id="IPR013149">
    <property type="entry name" value="ADH-like_C"/>
</dbReference>
<evidence type="ECO:0000259" key="9">
    <source>
        <dbReference type="SMART" id="SM00829"/>
    </source>
</evidence>
<keyword evidence="11" id="KW-1185">Reference proteome</keyword>
<name>A0A428UGX1_9HYPO</name>
<keyword evidence="4 7" id="KW-0862">Zinc</keyword>
<dbReference type="EMBL" id="NIZV01000062">
    <property type="protein sequence ID" value="RSM13504.1"/>
    <property type="molecule type" value="Genomic_DNA"/>
</dbReference>
<keyword evidence="5" id="KW-0560">Oxidoreductase</keyword>
<dbReference type="AlphaFoldDB" id="A0A428UGX1"/>
<dbReference type="Proteomes" id="UP000288429">
    <property type="component" value="Unassembled WGS sequence"/>
</dbReference>
<evidence type="ECO:0000256" key="3">
    <source>
        <dbReference type="ARBA" id="ARBA00022723"/>
    </source>
</evidence>
<comment type="similarity">
    <text evidence="2 7">Belongs to the zinc-containing alcohol dehydrogenase family.</text>
</comment>
<dbReference type="Pfam" id="PF08240">
    <property type="entry name" value="ADH_N"/>
    <property type="match status" value="1"/>
</dbReference>
<dbReference type="GO" id="GO:0004022">
    <property type="term" value="F:alcohol dehydrogenase (NAD+) activity"/>
    <property type="evidence" value="ECO:0007669"/>
    <property type="project" value="TreeGrafter"/>
</dbReference>
<dbReference type="InterPro" id="IPR036291">
    <property type="entry name" value="NAD(P)-bd_dom_sf"/>
</dbReference>
<dbReference type="InterPro" id="IPR020843">
    <property type="entry name" value="ER"/>
</dbReference>
<dbReference type="InterPro" id="IPR002328">
    <property type="entry name" value="ADH_Zn_CS"/>
</dbReference>
<organism evidence="10 11">
    <name type="scientific">Fusarium ambrosium</name>
    <dbReference type="NCBI Taxonomy" id="131363"/>
    <lineage>
        <taxon>Eukaryota</taxon>
        <taxon>Fungi</taxon>
        <taxon>Dikarya</taxon>
        <taxon>Ascomycota</taxon>
        <taxon>Pezizomycotina</taxon>
        <taxon>Sordariomycetes</taxon>
        <taxon>Hypocreomycetidae</taxon>
        <taxon>Hypocreales</taxon>
        <taxon>Nectriaceae</taxon>
        <taxon>Fusarium</taxon>
        <taxon>Fusarium solani species complex</taxon>
    </lineage>
</organism>
<dbReference type="Pfam" id="PF00107">
    <property type="entry name" value="ADH_zinc_N"/>
    <property type="match status" value="1"/>
</dbReference>
<dbReference type="SMART" id="SM00829">
    <property type="entry name" value="PKS_ER"/>
    <property type="match status" value="1"/>
</dbReference>